<dbReference type="EMBL" id="JACHJV010000001">
    <property type="protein sequence ID" value="MBB4925878.1"/>
    <property type="molecule type" value="Genomic_DNA"/>
</dbReference>
<organism evidence="2 3">
    <name type="scientific">Kitasatospora kifunensis</name>
    <name type="common">Streptomyces kifunensis</name>
    <dbReference type="NCBI Taxonomy" id="58351"/>
    <lineage>
        <taxon>Bacteria</taxon>
        <taxon>Bacillati</taxon>
        <taxon>Actinomycetota</taxon>
        <taxon>Actinomycetes</taxon>
        <taxon>Kitasatosporales</taxon>
        <taxon>Streptomycetaceae</taxon>
        <taxon>Kitasatospora</taxon>
    </lineage>
</organism>
<dbReference type="Gene3D" id="1.10.260.40">
    <property type="entry name" value="lambda repressor-like DNA-binding domains"/>
    <property type="match status" value="1"/>
</dbReference>
<evidence type="ECO:0000313" key="3">
    <source>
        <dbReference type="Proteomes" id="UP000540506"/>
    </source>
</evidence>
<dbReference type="InterPro" id="IPR001387">
    <property type="entry name" value="Cro/C1-type_HTH"/>
</dbReference>
<proteinExistence type="predicted"/>
<dbReference type="AlphaFoldDB" id="A0A7W7R5P7"/>
<comment type="caution">
    <text evidence="2">The sequence shown here is derived from an EMBL/GenBank/DDBJ whole genome shotgun (WGS) entry which is preliminary data.</text>
</comment>
<name>A0A7W7R5P7_KITKI</name>
<protein>
    <submittedName>
        <fullName evidence="2">Transcriptional regulator with XRE-family HTH domain</fullName>
    </submittedName>
</protein>
<dbReference type="SUPFAM" id="SSF47413">
    <property type="entry name" value="lambda repressor-like DNA-binding domains"/>
    <property type="match status" value="1"/>
</dbReference>
<sequence>MTDTNGQELGKALRALRTASGVTGEFVARRASMSPGKLSKIENGRALPTVTDVELILAALSVSEAAKVAFLAQARAAVTEATAWRVLRRLGPPKHQQSIMAVEARTAVLKVFQGQLIPGLLQTPEYMSAVFSLIPGQSPDSRARTVAARMERQAVLYDPTKSFHFLICEHVLRWLICDQLIMATQLDRLLSLSRLPNVRIGVLSLSRRMPDFPMTRFSSYDDRIVIVETFHSEVTTRDPKDLETYVETFDRFSSAAAYGEEMRSLIEPIRDGFLP</sequence>
<evidence type="ECO:0000259" key="1">
    <source>
        <dbReference type="PROSITE" id="PS50943"/>
    </source>
</evidence>
<dbReference type="Pfam" id="PF19054">
    <property type="entry name" value="DUF5753"/>
    <property type="match status" value="1"/>
</dbReference>
<dbReference type="RefSeq" id="WP_246560056.1">
    <property type="nucleotide sequence ID" value="NZ_JACHJV010000001.1"/>
</dbReference>
<reference evidence="2 3" key="1">
    <citation type="submission" date="2020-08" db="EMBL/GenBank/DDBJ databases">
        <title>Sequencing the genomes of 1000 actinobacteria strains.</title>
        <authorList>
            <person name="Klenk H.-P."/>
        </authorList>
    </citation>
    <scope>NUCLEOTIDE SEQUENCE [LARGE SCALE GENOMIC DNA]</scope>
    <source>
        <strain evidence="2 3">DSM 41654</strain>
    </source>
</reference>
<dbReference type="GO" id="GO:0003677">
    <property type="term" value="F:DNA binding"/>
    <property type="evidence" value="ECO:0007669"/>
    <property type="project" value="InterPro"/>
</dbReference>
<dbReference type="PROSITE" id="PS50943">
    <property type="entry name" value="HTH_CROC1"/>
    <property type="match status" value="1"/>
</dbReference>
<dbReference type="Proteomes" id="UP000540506">
    <property type="component" value="Unassembled WGS sequence"/>
</dbReference>
<feature type="domain" description="HTH cro/C1-type" evidence="1">
    <location>
        <begin position="13"/>
        <end position="67"/>
    </location>
</feature>
<dbReference type="CDD" id="cd00093">
    <property type="entry name" value="HTH_XRE"/>
    <property type="match status" value="1"/>
</dbReference>
<dbReference type="SMART" id="SM00530">
    <property type="entry name" value="HTH_XRE"/>
    <property type="match status" value="1"/>
</dbReference>
<keyword evidence="3" id="KW-1185">Reference proteome</keyword>
<dbReference type="InterPro" id="IPR010982">
    <property type="entry name" value="Lambda_DNA-bd_dom_sf"/>
</dbReference>
<dbReference type="InterPro" id="IPR043917">
    <property type="entry name" value="DUF5753"/>
</dbReference>
<accession>A0A7W7R5P7</accession>
<evidence type="ECO:0000313" key="2">
    <source>
        <dbReference type="EMBL" id="MBB4925878.1"/>
    </source>
</evidence>
<gene>
    <name evidence="2" type="ORF">FHR34_004871</name>
</gene>
<dbReference type="Pfam" id="PF13560">
    <property type="entry name" value="HTH_31"/>
    <property type="match status" value="1"/>
</dbReference>